<accession>A0AAI8YRI1</accession>
<protein>
    <submittedName>
        <fullName evidence="10">Cytochrome P450</fullName>
    </submittedName>
</protein>
<dbReference type="PRINTS" id="PR00463">
    <property type="entry name" value="EP450I"/>
</dbReference>
<evidence type="ECO:0000256" key="9">
    <source>
        <dbReference type="RuleBase" id="RU000461"/>
    </source>
</evidence>
<comment type="cofactor">
    <cofactor evidence="1 8">
        <name>heme</name>
        <dbReference type="ChEBI" id="CHEBI:30413"/>
    </cofactor>
</comment>
<evidence type="ECO:0000256" key="3">
    <source>
        <dbReference type="ARBA" id="ARBA00022617"/>
    </source>
</evidence>
<dbReference type="GO" id="GO:0020037">
    <property type="term" value="F:heme binding"/>
    <property type="evidence" value="ECO:0007669"/>
    <property type="project" value="InterPro"/>
</dbReference>
<evidence type="ECO:0000256" key="1">
    <source>
        <dbReference type="ARBA" id="ARBA00001971"/>
    </source>
</evidence>
<keyword evidence="11" id="KW-1185">Reference proteome</keyword>
<comment type="similarity">
    <text evidence="2 9">Belongs to the cytochrome P450 family.</text>
</comment>
<dbReference type="PRINTS" id="PR00385">
    <property type="entry name" value="P450"/>
</dbReference>
<evidence type="ECO:0000313" key="11">
    <source>
        <dbReference type="Proteomes" id="UP001296104"/>
    </source>
</evidence>
<dbReference type="InterPro" id="IPR036396">
    <property type="entry name" value="Cyt_P450_sf"/>
</dbReference>
<keyword evidence="6 8" id="KW-0408">Iron</keyword>
<evidence type="ECO:0000256" key="4">
    <source>
        <dbReference type="ARBA" id="ARBA00022723"/>
    </source>
</evidence>
<evidence type="ECO:0000256" key="7">
    <source>
        <dbReference type="ARBA" id="ARBA00023033"/>
    </source>
</evidence>
<dbReference type="EMBL" id="CAVMBE010000001">
    <property type="protein sequence ID" value="CAK3767756.1"/>
    <property type="molecule type" value="Genomic_DNA"/>
</dbReference>
<keyword evidence="3 8" id="KW-0349">Heme</keyword>
<evidence type="ECO:0000256" key="8">
    <source>
        <dbReference type="PIRSR" id="PIRSR602401-1"/>
    </source>
</evidence>
<organism evidence="10 11">
    <name type="scientific">Lecanosticta acicola</name>
    <dbReference type="NCBI Taxonomy" id="111012"/>
    <lineage>
        <taxon>Eukaryota</taxon>
        <taxon>Fungi</taxon>
        <taxon>Dikarya</taxon>
        <taxon>Ascomycota</taxon>
        <taxon>Pezizomycotina</taxon>
        <taxon>Dothideomycetes</taxon>
        <taxon>Dothideomycetidae</taxon>
        <taxon>Mycosphaerellales</taxon>
        <taxon>Mycosphaerellaceae</taxon>
        <taxon>Lecanosticta</taxon>
    </lineage>
</organism>
<dbReference type="GO" id="GO:0004497">
    <property type="term" value="F:monooxygenase activity"/>
    <property type="evidence" value="ECO:0007669"/>
    <property type="project" value="UniProtKB-KW"/>
</dbReference>
<keyword evidence="4 8" id="KW-0479">Metal-binding</keyword>
<dbReference type="InterPro" id="IPR001128">
    <property type="entry name" value="Cyt_P450"/>
</dbReference>
<dbReference type="Pfam" id="PF00067">
    <property type="entry name" value="p450"/>
    <property type="match status" value="1"/>
</dbReference>
<proteinExistence type="inferred from homology"/>
<keyword evidence="7 9" id="KW-0503">Monooxygenase</keyword>
<dbReference type="PROSITE" id="PS00086">
    <property type="entry name" value="CYTOCHROME_P450"/>
    <property type="match status" value="1"/>
</dbReference>
<evidence type="ECO:0000313" key="10">
    <source>
        <dbReference type="EMBL" id="CAK3767756.1"/>
    </source>
</evidence>
<keyword evidence="5 9" id="KW-0560">Oxidoreductase</keyword>
<sequence>MSVSSSLLYSAAQPTSFTPWNISLSFITIWIIRLFYRVNRSAARKRDYSRFSDSNRCAPTTAMPKIFLGSIRHKVNLLLYPGGDLLDNVYATKFKKYGSTHALYDRYGVPVVIHTTDPVNLNAVLSKSSAHWGPSKSRACTMYPLAQDGLLNSEGEAWHRNRKLILRHLHNKHIKDVKNAEGDIELLFDAIGPFKQDGWTGVVDLLDLFHRMSLDISTSFLLGTSANSQVNGMRNVTIQAAIDEFGLRRGRMDSKMSYDEAYEIVRHYYSMRSKLGSKYWMADSLTYRQACDTLNSFADDLIKQAIARSKRAANTSDEPSSRFGLIDSLIKEIGDPVQIRNLVMDLFIAGQNMSGTMAAWVFAQLEAHPDIFQRVRDEVLEKFGTEQEPLSPITWDGLRSCTTMQHVILETLRMYPLLANIGRNAKCNTVLPRGGGKDGMQPIAVPKGAAVTCNIYLVHRREAEWGPDAWEFRPDRWVDKKLGPEYAPFGAGPRVCIGQQMTMSEISYLLARMMQRFSEIKAPEGQDNLTKGYRVVIAPKNGVKVRLRRAA</sequence>
<dbReference type="PANTHER" id="PTHR24287:SF1">
    <property type="entry name" value="P450, PUTATIVE (EUROFUNG)-RELATED"/>
    <property type="match status" value="1"/>
</dbReference>
<dbReference type="InterPro" id="IPR017972">
    <property type="entry name" value="Cyt_P450_CS"/>
</dbReference>
<reference evidence="10" key="1">
    <citation type="submission" date="2023-11" db="EMBL/GenBank/DDBJ databases">
        <authorList>
            <person name="Alioto T."/>
            <person name="Alioto T."/>
            <person name="Gomez Garrido J."/>
        </authorList>
    </citation>
    <scope>NUCLEOTIDE SEQUENCE</scope>
</reference>
<feature type="binding site" description="axial binding residue" evidence="8">
    <location>
        <position position="496"/>
    </location>
    <ligand>
        <name>heme</name>
        <dbReference type="ChEBI" id="CHEBI:30413"/>
    </ligand>
    <ligandPart>
        <name>Fe</name>
        <dbReference type="ChEBI" id="CHEBI:18248"/>
    </ligandPart>
</feature>
<comment type="caution">
    <text evidence="10">The sequence shown here is derived from an EMBL/GenBank/DDBJ whole genome shotgun (WGS) entry which is preliminary data.</text>
</comment>
<evidence type="ECO:0000256" key="5">
    <source>
        <dbReference type="ARBA" id="ARBA00023002"/>
    </source>
</evidence>
<evidence type="ECO:0000256" key="6">
    <source>
        <dbReference type="ARBA" id="ARBA00023004"/>
    </source>
</evidence>
<gene>
    <name evidence="10" type="ORF">LECACI_7A000388</name>
</gene>
<dbReference type="SUPFAM" id="SSF48264">
    <property type="entry name" value="Cytochrome P450"/>
    <property type="match status" value="1"/>
</dbReference>
<dbReference type="Proteomes" id="UP001296104">
    <property type="component" value="Unassembled WGS sequence"/>
</dbReference>
<dbReference type="InterPro" id="IPR047146">
    <property type="entry name" value="Cyt_P450_E_CYP52_fungi"/>
</dbReference>
<dbReference type="InterPro" id="IPR002401">
    <property type="entry name" value="Cyt_P450_E_grp-I"/>
</dbReference>
<evidence type="ECO:0000256" key="2">
    <source>
        <dbReference type="ARBA" id="ARBA00010617"/>
    </source>
</evidence>
<dbReference type="GO" id="GO:0005506">
    <property type="term" value="F:iron ion binding"/>
    <property type="evidence" value="ECO:0007669"/>
    <property type="project" value="InterPro"/>
</dbReference>
<dbReference type="AlphaFoldDB" id="A0AAI8YRI1"/>
<name>A0AAI8YRI1_9PEZI</name>
<dbReference type="GO" id="GO:0016705">
    <property type="term" value="F:oxidoreductase activity, acting on paired donors, with incorporation or reduction of molecular oxygen"/>
    <property type="evidence" value="ECO:0007669"/>
    <property type="project" value="InterPro"/>
</dbReference>
<dbReference type="Gene3D" id="1.10.630.10">
    <property type="entry name" value="Cytochrome P450"/>
    <property type="match status" value="1"/>
</dbReference>
<dbReference type="PANTHER" id="PTHR24287">
    <property type="entry name" value="P450, PUTATIVE (EUROFUNG)-RELATED"/>
    <property type="match status" value="1"/>
</dbReference>